<evidence type="ECO:0000259" key="2">
    <source>
        <dbReference type="Pfam" id="PF00975"/>
    </source>
</evidence>
<evidence type="ECO:0000313" key="3">
    <source>
        <dbReference type="EMBL" id="GAA2988396.1"/>
    </source>
</evidence>
<reference evidence="3 4" key="1">
    <citation type="journal article" date="2019" name="Int. J. Syst. Evol. Microbiol.">
        <title>The Global Catalogue of Microorganisms (GCM) 10K type strain sequencing project: providing services to taxonomists for standard genome sequencing and annotation.</title>
        <authorList>
            <consortium name="The Broad Institute Genomics Platform"/>
            <consortium name="The Broad Institute Genome Sequencing Center for Infectious Disease"/>
            <person name="Wu L."/>
            <person name="Ma J."/>
        </authorList>
    </citation>
    <scope>NUCLEOTIDE SEQUENCE [LARGE SCALE GENOMIC DNA]</scope>
    <source>
        <strain evidence="3 4">JCM 3106</strain>
    </source>
</reference>
<dbReference type="GO" id="GO:0016787">
    <property type="term" value="F:hydrolase activity"/>
    <property type="evidence" value="ECO:0007669"/>
    <property type="project" value="UniProtKB-KW"/>
</dbReference>
<organism evidence="3 4">
    <name type="scientific">Streptosporangium longisporum</name>
    <dbReference type="NCBI Taxonomy" id="46187"/>
    <lineage>
        <taxon>Bacteria</taxon>
        <taxon>Bacillati</taxon>
        <taxon>Actinomycetota</taxon>
        <taxon>Actinomycetes</taxon>
        <taxon>Streptosporangiales</taxon>
        <taxon>Streptosporangiaceae</taxon>
        <taxon>Streptosporangium</taxon>
    </lineage>
</organism>
<evidence type="ECO:0000256" key="1">
    <source>
        <dbReference type="ARBA" id="ARBA00007169"/>
    </source>
</evidence>
<protein>
    <submittedName>
        <fullName evidence="3">Alpha/beta fold hydrolase</fullName>
    </submittedName>
</protein>
<dbReference type="SUPFAM" id="SSF53474">
    <property type="entry name" value="alpha/beta-Hydrolases"/>
    <property type="match status" value="1"/>
</dbReference>
<dbReference type="InterPro" id="IPR001031">
    <property type="entry name" value="Thioesterase"/>
</dbReference>
<dbReference type="EMBL" id="BAAAWD010000003">
    <property type="protein sequence ID" value="GAA2988396.1"/>
    <property type="molecule type" value="Genomic_DNA"/>
</dbReference>
<proteinExistence type="inferred from homology"/>
<dbReference type="Pfam" id="PF00975">
    <property type="entry name" value="Thioesterase"/>
    <property type="match status" value="1"/>
</dbReference>
<evidence type="ECO:0000313" key="4">
    <source>
        <dbReference type="Proteomes" id="UP001499930"/>
    </source>
</evidence>
<gene>
    <name evidence="3" type="ORF">GCM10017559_05310</name>
</gene>
<name>A0ABN3XQZ7_9ACTN</name>
<comment type="similarity">
    <text evidence="1">Belongs to the thioesterase family.</text>
</comment>
<dbReference type="InterPro" id="IPR012223">
    <property type="entry name" value="TEII"/>
</dbReference>
<dbReference type="Proteomes" id="UP001499930">
    <property type="component" value="Unassembled WGS sequence"/>
</dbReference>
<dbReference type="PANTHER" id="PTHR11487:SF0">
    <property type="entry name" value="S-ACYL FATTY ACID SYNTHASE THIOESTERASE, MEDIUM CHAIN"/>
    <property type="match status" value="1"/>
</dbReference>
<keyword evidence="3" id="KW-0378">Hydrolase</keyword>
<accession>A0ABN3XQZ7</accession>
<dbReference type="PANTHER" id="PTHR11487">
    <property type="entry name" value="THIOESTERASE"/>
    <property type="match status" value="1"/>
</dbReference>
<keyword evidence="4" id="KW-1185">Reference proteome</keyword>
<dbReference type="Gene3D" id="3.40.50.1820">
    <property type="entry name" value="alpha/beta hydrolase"/>
    <property type="match status" value="1"/>
</dbReference>
<sequence>MTGASSPAGRSASHGTVSRPASWLVPLHRPARPRARLVCVPNAGGGATTFRGWADLLPGDVELWAMRSPGRETRIAEKPPHRLSMIIDPVIDGLSRLEPLPFALFGHSMGALVSFTVARRLRSRGLPGPGRLFVSGWNAPQCRDGMPRLGRLDDEELMRVLHRLDGIPPEVIGNPELMSLIMPVLRADLNAAESYVHEDEPPLACPISVFGGNGDPTTTAGGLGAWSAQTGSAFRLRLLPGGHFFIHTQRRTLLRAIRADLGTCR</sequence>
<feature type="domain" description="Thioesterase" evidence="2">
    <location>
        <begin position="36"/>
        <end position="260"/>
    </location>
</feature>
<comment type="caution">
    <text evidence="3">The sequence shown here is derived from an EMBL/GenBank/DDBJ whole genome shotgun (WGS) entry which is preliminary data.</text>
</comment>
<dbReference type="InterPro" id="IPR029058">
    <property type="entry name" value="AB_hydrolase_fold"/>
</dbReference>